<reference evidence="10" key="1">
    <citation type="submission" date="2023-03" db="EMBL/GenBank/DDBJ databases">
        <title>Mating type loci evolution in Malassezia.</title>
        <authorList>
            <person name="Coelho M.A."/>
        </authorList>
    </citation>
    <scope>NUCLEOTIDE SEQUENCE</scope>
    <source>
        <strain evidence="10">CBS 11721</strain>
    </source>
</reference>
<feature type="region of interest" description="Disordered" evidence="8">
    <location>
        <begin position="1214"/>
        <end position="1331"/>
    </location>
</feature>
<comment type="similarity">
    <text evidence="3">Belongs to the CSN2 family.</text>
</comment>
<feature type="region of interest" description="Disordered" evidence="8">
    <location>
        <begin position="1051"/>
        <end position="1198"/>
    </location>
</feature>
<dbReference type="InterPro" id="IPR050871">
    <property type="entry name" value="26S_Proteasome/COP9_Components"/>
</dbReference>
<evidence type="ECO:0000259" key="9">
    <source>
        <dbReference type="PROSITE" id="PS50250"/>
    </source>
</evidence>
<sequence length="1402" mass="148370">MSDTEFMLDDAMEEDYDFEYEDDEDEDMDADADVENRYYNAKVLKVDDADAALGEFQAIVDLQTEMNEWGFKALKQKTKINFHRGRHDDALRSYRELLKYTKSAVTRNYGEKSINNILDYVSASSAPIDTVEEFYRATHAVLDANQSDRLNTKTKLKLARLWLAREEWSRLTETLRELRNETPPDTDSQTQGTTQLELLAIEIQMYRATGNLAKVKETYGTAMRIRNAIPHPRTMGIIRESGGKMHMAEKQWEAAQVDFFQAFRNYDEAGSPQRLQVLKYLILAHMLMGTDINPFDSQETKPYRDDPNIVAMTALVDAYQRRDIIEAERIIEENHDSLNDEFIQTYISDLFTGLRTQHLLDFVKPYASISLTTLAERMRMRVEDTEALVASQILNGNISARIDQPSGTVEIDREAQSVDHRTRAALSTWSGELHRLASIVASITPYIPLPLQSTIALMQYLLPAIISASGLLVNAAPVSKGHDGIQPLTPPATYVGGKLVVQWNPDTSGSTEWKNMDISLVSKDNKHVQQIATGIDGTSRNNNTYIAQVPSGVSSGEHYVQFSHDNKAKKLSQQFEIVNEKQKRGLIEDIISAALQSQVSNNPQAATSRASNSSSAAAALESNSIAAAKARAAASKIQYGSHKEHKKSAAVANSTATLSQKAALKAQKTSSVTNSTIPLHQKAAAKAQKSASKAQQSAIKAQQSGIKSQHRDIASQHRDFKSQKNDIASQSADIASQQAAIKAQSSAAASAAGTGSSSSGAAVPTGVARVAQAQVGSSSALGSSSSSDSAALSGSSSASSAAPTGSATETAASSTWTPNASQLEYAAQHSSKNAEFQKSVSAKQAAAISSLNAQASGAASLHRRRESSTSDSSEPTSSSADTTAAASGLIQLYQQLQSILEPSSLVGLSQQTASSSPTPSFSMSDFGQGIDSSYAREILSSLSSARSASAASRTSTQTGARSTSTQSSGRNAEAHSGSGAIQGTSGSSSVNSVDDRHIGSGSTTLEDSTSSRNGASLSNTEVLQYLREQGLLAEGQSLSDNDLSTIGSILSQGASTTGNRSSSSTATTSSSRHTGTGSHSHEHTRDHSLTASGMTTRHRSRLSSTRTSTEPSTTRASTRASTEPSTSASTEPSTRASSTSTRASTRSSSSTASPTSTSGTSSSTSTGTSSAPTSASTSSSDDATETATESTSDAASSTADIAARSLRFWENYYNPSSSSSSNNSTSSSTKPTITSSRNNAASSTESSSSSTPSSSKTSSSSRSTGTSSSASGIPLAQIMKNANNGDRSSSSFTSGFGGPSNVTTTASSSATTSHSRSGSSSPTSASSSSAAPTSVSLADLAAPLQEMIANGLLSNTGLSQEQISRFLREQSENYYSHSNTYTEDHYRSLSAHRTSQSISASF</sequence>
<dbReference type="FunFam" id="1.25.40.570:FF:000006">
    <property type="entry name" value="COP9 signalosome complex subunit 2"/>
    <property type="match status" value="1"/>
</dbReference>
<keyword evidence="5" id="KW-0963">Cytoplasm</keyword>
<evidence type="ECO:0000256" key="4">
    <source>
        <dbReference type="ARBA" id="ARBA00014879"/>
    </source>
</evidence>
<organism evidence="10 11">
    <name type="scientific">Malassezia cuniculi</name>
    <dbReference type="NCBI Taxonomy" id="948313"/>
    <lineage>
        <taxon>Eukaryota</taxon>
        <taxon>Fungi</taxon>
        <taxon>Dikarya</taxon>
        <taxon>Basidiomycota</taxon>
        <taxon>Ustilaginomycotina</taxon>
        <taxon>Malasseziomycetes</taxon>
        <taxon>Malasseziales</taxon>
        <taxon>Malasseziaceae</taxon>
        <taxon>Malassezia</taxon>
    </lineage>
</organism>
<feature type="compositionally biased region" description="Low complexity" evidence="8">
    <location>
        <begin position="1288"/>
        <end position="1331"/>
    </location>
</feature>
<evidence type="ECO:0000256" key="1">
    <source>
        <dbReference type="ARBA" id="ARBA00004123"/>
    </source>
</evidence>
<feature type="compositionally biased region" description="Low complexity" evidence="8">
    <location>
        <begin position="1214"/>
        <end position="1271"/>
    </location>
</feature>
<evidence type="ECO:0000256" key="7">
    <source>
        <dbReference type="ARBA" id="ARBA00023242"/>
    </source>
</evidence>
<feature type="region of interest" description="Disordered" evidence="8">
    <location>
        <begin position="1379"/>
        <end position="1402"/>
    </location>
</feature>
<proteinExistence type="inferred from homology"/>
<dbReference type="SUPFAM" id="SSF46785">
    <property type="entry name" value="Winged helix' DNA-binding domain"/>
    <property type="match status" value="1"/>
</dbReference>
<feature type="compositionally biased region" description="Low complexity" evidence="8">
    <location>
        <begin position="1053"/>
        <end position="1078"/>
    </location>
</feature>
<feature type="domain" description="PCI" evidence="9">
    <location>
        <begin position="248"/>
        <end position="416"/>
    </location>
</feature>
<feature type="compositionally biased region" description="Basic and acidic residues" evidence="8">
    <location>
        <begin position="1079"/>
        <end position="1088"/>
    </location>
</feature>
<feature type="compositionally biased region" description="Low complexity" evidence="8">
    <location>
        <begin position="681"/>
        <end position="704"/>
    </location>
</feature>
<feature type="compositionally biased region" description="Polar residues" evidence="8">
    <location>
        <begin position="1000"/>
        <end position="1016"/>
    </location>
</feature>
<dbReference type="EMBL" id="CP119878">
    <property type="protein sequence ID" value="WFD34492.1"/>
    <property type="molecule type" value="Genomic_DNA"/>
</dbReference>
<dbReference type="Proteomes" id="UP001219933">
    <property type="component" value="Chromosome 2"/>
</dbReference>
<evidence type="ECO:0000256" key="6">
    <source>
        <dbReference type="ARBA" id="ARBA00022790"/>
    </source>
</evidence>
<dbReference type="InterPro" id="IPR000717">
    <property type="entry name" value="PCI_dom"/>
</dbReference>
<dbReference type="Pfam" id="PF01399">
    <property type="entry name" value="PCI"/>
    <property type="match status" value="1"/>
</dbReference>
<dbReference type="GO" id="GO:0008180">
    <property type="term" value="C:COP9 signalosome"/>
    <property type="evidence" value="ECO:0007669"/>
    <property type="project" value="UniProtKB-KW"/>
</dbReference>
<feature type="compositionally biased region" description="Polar residues" evidence="8">
    <location>
        <begin position="979"/>
        <end position="992"/>
    </location>
</feature>
<evidence type="ECO:0000313" key="11">
    <source>
        <dbReference type="Proteomes" id="UP001219933"/>
    </source>
</evidence>
<keyword evidence="6" id="KW-0736">Signalosome</keyword>
<evidence type="ECO:0000256" key="2">
    <source>
        <dbReference type="ARBA" id="ARBA00004496"/>
    </source>
</evidence>
<feature type="region of interest" description="Disordered" evidence="8">
    <location>
        <begin position="680"/>
        <end position="731"/>
    </location>
</feature>
<feature type="compositionally biased region" description="Low complexity" evidence="8">
    <location>
        <begin position="778"/>
        <end position="815"/>
    </location>
</feature>
<keyword evidence="11" id="KW-1185">Reference proteome</keyword>
<gene>
    <name evidence="10" type="ORF">MCUN1_001333</name>
</gene>
<feature type="region of interest" description="Disordered" evidence="8">
    <location>
        <begin position="778"/>
        <end position="816"/>
    </location>
</feature>
<accession>A0AAF0EXF3</accession>
<feature type="region of interest" description="Disordered" evidence="8">
    <location>
        <begin position="856"/>
        <end position="883"/>
    </location>
</feature>
<name>A0AAF0EXF3_9BASI</name>
<dbReference type="Gene3D" id="1.25.40.570">
    <property type="match status" value="1"/>
</dbReference>
<feature type="compositionally biased region" description="Low complexity" evidence="8">
    <location>
        <begin position="1102"/>
        <end position="1198"/>
    </location>
</feature>
<feature type="region of interest" description="Disordered" evidence="8">
    <location>
        <begin position="945"/>
        <end position="1016"/>
    </location>
</feature>
<dbReference type="PANTHER" id="PTHR10678">
    <property type="entry name" value="26S PROTEASOME NON-ATPASE REGULATORY SUBUNIT 11/COP9 SIGNALOSOME COMPLEX SUBUNIT 2"/>
    <property type="match status" value="1"/>
</dbReference>
<feature type="compositionally biased region" description="Low complexity" evidence="8">
    <location>
        <begin position="945"/>
        <end position="970"/>
    </location>
</feature>
<protein>
    <recommendedName>
        <fullName evidence="4">COP9 signalosome complex subunit 2</fullName>
    </recommendedName>
</protein>
<dbReference type="InterPro" id="IPR036390">
    <property type="entry name" value="WH_DNA-bd_sf"/>
</dbReference>
<evidence type="ECO:0000256" key="3">
    <source>
        <dbReference type="ARBA" id="ARBA00009318"/>
    </source>
</evidence>
<evidence type="ECO:0000313" key="10">
    <source>
        <dbReference type="EMBL" id="WFD34492.1"/>
    </source>
</evidence>
<dbReference type="PROSITE" id="PS50250">
    <property type="entry name" value="PCI"/>
    <property type="match status" value="1"/>
</dbReference>
<dbReference type="SMART" id="SM00753">
    <property type="entry name" value="PAM"/>
    <property type="match status" value="1"/>
</dbReference>
<keyword evidence="7" id="KW-0539">Nucleus</keyword>
<evidence type="ECO:0000256" key="5">
    <source>
        <dbReference type="ARBA" id="ARBA00022490"/>
    </source>
</evidence>
<feature type="compositionally biased region" description="Polar residues" evidence="8">
    <location>
        <begin position="1391"/>
        <end position="1402"/>
    </location>
</feature>
<dbReference type="GO" id="GO:0005737">
    <property type="term" value="C:cytoplasm"/>
    <property type="evidence" value="ECO:0007669"/>
    <property type="project" value="UniProtKB-SubCell"/>
</dbReference>
<evidence type="ECO:0000256" key="8">
    <source>
        <dbReference type="SAM" id="MobiDB-lite"/>
    </source>
</evidence>
<feature type="compositionally biased region" description="Low complexity" evidence="8">
    <location>
        <begin position="869"/>
        <end position="883"/>
    </location>
</feature>
<dbReference type="SMART" id="SM00088">
    <property type="entry name" value="PINT"/>
    <property type="match status" value="1"/>
</dbReference>
<comment type="subcellular location">
    <subcellularLocation>
        <location evidence="2">Cytoplasm</location>
    </subcellularLocation>
    <subcellularLocation>
        <location evidence="1">Nucleus</location>
    </subcellularLocation>
</comment>
<feature type="compositionally biased region" description="Basic and acidic residues" evidence="8">
    <location>
        <begin position="709"/>
        <end position="724"/>
    </location>
</feature>